<evidence type="ECO:0000256" key="14">
    <source>
        <dbReference type="ARBA" id="ARBA00023136"/>
    </source>
</evidence>
<keyword evidence="9 16" id="KW-0999">Mitochondrion inner membrane</keyword>
<dbReference type="HAMAP" id="MF_00225">
    <property type="entry name" value="DHO_dh_type2"/>
    <property type="match status" value="1"/>
</dbReference>
<dbReference type="InterPro" id="IPR001295">
    <property type="entry name" value="Dihydroorotate_DH_CS"/>
</dbReference>
<evidence type="ECO:0000313" key="19">
    <source>
        <dbReference type="EMBL" id="VFT90165.1"/>
    </source>
</evidence>
<evidence type="ECO:0000256" key="5">
    <source>
        <dbReference type="ARBA" id="ARBA00017599"/>
    </source>
</evidence>
<evidence type="ECO:0000256" key="12">
    <source>
        <dbReference type="ARBA" id="ARBA00023002"/>
    </source>
</evidence>
<dbReference type="PROSITE" id="PS00912">
    <property type="entry name" value="DHODEHASE_2"/>
    <property type="match status" value="1"/>
</dbReference>
<name>A0A485KXU7_9STRA</name>
<dbReference type="CDD" id="cd04738">
    <property type="entry name" value="DHOD_2_like"/>
    <property type="match status" value="1"/>
</dbReference>
<evidence type="ECO:0000256" key="3">
    <source>
        <dbReference type="ARBA" id="ARBA00005359"/>
    </source>
</evidence>
<accession>A0A485KXU7</accession>
<feature type="transmembrane region" description="Helical" evidence="16">
    <location>
        <begin position="32"/>
        <end position="49"/>
    </location>
</feature>
<dbReference type="Gene3D" id="3.20.20.70">
    <property type="entry name" value="Aldolase class I"/>
    <property type="match status" value="1"/>
</dbReference>
<keyword evidence="14 16" id="KW-0472">Membrane</keyword>
<keyword evidence="6 16" id="KW-0285">Flavoprotein</keyword>
<keyword evidence="12 16" id="KW-0560">Oxidoreductase</keyword>
<reference evidence="18" key="2">
    <citation type="submission" date="2019-06" db="EMBL/GenBank/DDBJ databases">
        <title>Genomics analysis of Aphanomyces spp. identifies a new class of oomycete effector associated with host adaptation.</title>
        <authorList>
            <person name="Gaulin E."/>
        </authorList>
    </citation>
    <scope>NUCLEOTIDE SEQUENCE</scope>
    <source>
        <strain evidence="18">CBS 578.67</strain>
    </source>
</reference>
<evidence type="ECO:0000313" key="18">
    <source>
        <dbReference type="EMBL" id="KAF0695886.1"/>
    </source>
</evidence>
<evidence type="ECO:0000256" key="9">
    <source>
        <dbReference type="ARBA" id="ARBA00022792"/>
    </source>
</evidence>
<comment type="subcellular location">
    <subcellularLocation>
        <location evidence="1 16">Mitochondrion inner membrane</location>
        <topology evidence="1 16">Single-pass membrane protein</topology>
    </subcellularLocation>
</comment>
<dbReference type="PANTHER" id="PTHR48109:SF4">
    <property type="entry name" value="DIHYDROOROTATE DEHYDROGENASE (QUINONE), MITOCHONDRIAL"/>
    <property type="match status" value="1"/>
</dbReference>
<dbReference type="FunFam" id="3.20.20.70:FF:000066">
    <property type="entry name" value="Dihydroorotate dehydrogenase (quinone), mitochondrial"/>
    <property type="match status" value="1"/>
</dbReference>
<comment type="pathway">
    <text evidence="2 16">Pyrimidine metabolism; UMP biosynthesis via de novo pathway; orotate from (S)-dihydroorotate (quinone route): step 1/1.</text>
</comment>
<keyword evidence="10" id="KW-0809">Transit peptide</keyword>
<dbReference type="GO" id="GO:0006207">
    <property type="term" value="P:'de novo' pyrimidine nucleobase biosynthetic process"/>
    <property type="evidence" value="ECO:0007669"/>
    <property type="project" value="InterPro"/>
</dbReference>
<evidence type="ECO:0000256" key="11">
    <source>
        <dbReference type="ARBA" id="ARBA00022989"/>
    </source>
</evidence>
<dbReference type="UniPathway" id="UPA00070">
    <property type="reaction ID" value="UER00946"/>
</dbReference>
<evidence type="ECO:0000256" key="8">
    <source>
        <dbReference type="ARBA" id="ARBA00022692"/>
    </source>
</evidence>
<dbReference type="EC" id="1.3.5.2" evidence="4 16"/>
<keyword evidence="20" id="KW-1185">Reference proteome</keyword>
<dbReference type="AlphaFoldDB" id="A0A485KXU7"/>
<dbReference type="InterPro" id="IPR050074">
    <property type="entry name" value="DHO_dehydrogenase"/>
</dbReference>
<dbReference type="InterPro" id="IPR013785">
    <property type="entry name" value="Aldolase_TIM"/>
</dbReference>
<feature type="domain" description="Dihydroorotate dehydrogenase catalytic" evidence="17">
    <location>
        <begin position="98"/>
        <end position="403"/>
    </location>
</feature>
<organism evidence="19 20">
    <name type="scientific">Aphanomyces stellatus</name>
    <dbReference type="NCBI Taxonomy" id="120398"/>
    <lineage>
        <taxon>Eukaryota</taxon>
        <taxon>Sar</taxon>
        <taxon>Stramenopiles</taxon>
        <taxon>Oomycota</taxon>
        <taxon>Saprolegniomycetes</taxon>
        <taxon>Saprolegniales</taxon>
        <taxon>Verrucalvaceae</taxon>
        <taxon>Aphanomyces</taxon>
    </lineage>
</organism>
<dbReference type="OrthoDB" id="14784at2759"/>
<keyword evidence="13 16" id="KW-0496">Mitochondrion</keyword>
<dbReference type="Proteomes" id="UP000332933">
    <property type="component" value="Unassembled WGS sequence"/>
</dbReference>
<keyword evidence="11 16" id="KW-1133">Transmembrane helix</keyword>
<dbReference type="NCBIfam" id="TIGR01036">
    <property type="entry name" value="pyrD_sub2"/>
    <property type="match status" value="1"/>
</dbReference>
<dbReference type="NCBIfam" id="NF003645">
    <property type="entry name" value="PRK05286.1-2"/>
    <property type="match status" value="1"/>
</dbReference>
<dbReference type="PANTHER" id="PTHR48109">
    <property type="entry name" value="DIHYDROOROTATE DEHYDROGENASE (QUINONE), MITOCHONDRIAL-RELATED"/>
    <property type="match status" value="1"/>
</dbReference>
<evidence type="ECO:0000256" key="2">
    <source>
        <dbReference type="ARBA" id="ARBA00005161"/>
    </source>
</evidence>
<evidence type="ECO:0000256" key="6">
    <source>
        <dbReference type="ARBA" id="ARBA00022630"/>
    </source>
</evidence>
<comment type="similarity">
    <text evidence="3 16">Belongs to the dihydroorotate dehydrogenase family. Type 2 subfamily.</text>
</comment>
<dbReference type="NCBIfam" id="NF003652">
    <property type="entry name" value="PRK05286.2-5"/>
    <property type="match status" value="1"/>
</dbReference>
<evidence type="ECO:0000256" key="4">
    <source>
        <dbReference type="ARBA" id="ARBA00012791"/>
    </source>
</evidence>
<evidence type="ECO:0000256" key="16">
    <source>
        <dbReference type="RuleBase" id="RU361255"/>
    </source>
</evidence>
<dbReference type="Pfam" id="PF01180">
    <property type="entry name" value="DHO_dh"/>
    <property type="match status" value="1"/>
</dbReference>
<keyword evidence="7 16" id="KW-0288">FMN</keyword>
<dbReference type="GO" id="GO:0005743">
    <property type="term" value="C:mitochondrial inner membrane"/>
    <property type="evidence" value="ECO:0007669"/>
    <property type="project" value="UniProtKB-SubCell"/>
</dbReference>
<dbReference type="EMBL" id="VJMH01005446">
    <property type="protein sequence ID" value="KAF0695886.1"/>
    <property type="molecule type" value="Genomic_DNA"/>
</dbReference>
<keyword evidence="8 16" id="KW-0812">Transmembrane</keyword>
<evidence type="ECO:0000313" key="20">
    <source>
        <dbReference type="Proteomes" id="UP000332933"/>
    </source>
</evidence>
<evidence type="ECO:0000256" key="1">
    <source>
        <dbReference type="ARBA" id="ARBA00004434"/>
    </source>
</evidence>
<dbReference type="SUPFAM" id="SSF51395">
    <property type="entry name" value="FMN-linked oxidoreductases"/>
    <property type="match status" value="1"/>
</dbReference>
<comment type="cofactor">
    <cofactor evidence="16">
        <name>FMN</name>
        <dbReference type="ChEBI" id="CHEBI:58210"/>
    </cofactor>
    <text evidence="16">Binds 1 FMN per subunit.</text>
</comment>
<dbReference type="EMBL" id="CAADRA010005467">
    <property type="protein sequence ID" value="VFT90165.1"/>
    <property type="molecule type" value="Genomic_DNA"/>
</dbReference>
<dbReference type="InterPro" id="IPR005719">
    <property type="entry name" value="Dihydroorotate_DH_2"/>
</dbReference>
<evidence type="ECO:0000256" key="7">
    <source>
        <dbReference type="ARBA" id="ARBA00022643"/>
    </source>
</evidence>
<sequence length="428" mass="45890">MMHRAIKHMRPAVVAATSGARSMSSIPTQSSFSAFPFLLGAGALGIYTFRQSFLTSFMDPVLMPLLRLLDAETAHVLGVQAAKYGWVPKDKSIDDPSLHVSVFGLTFDNPIGIAAGFDKHADAMQGLLDMGFGFVEIGSVTPLPQAGNDKPRVFRLVEDRGVINRYGFNSEGHDKVRDRLEHYKYWTLGSASKNHRRGPLGVNLGKNKTSPSTIVRLDDYVQGVEKLGPFGDYLVINISSPNTPGLRSMQARRPGKKELHALVSAVLAARNKLWKRLPLLVKIAPDLTLEDQQDIADVALSLGIDGLIVSNTTISRPATLQSPHAGETGGLSGAPVKDISTAVLHSMYKLTQGKIPLIGVGGVATGQDAYDKIKAGASLVQLYSSLVYDGPLAVARIKKELTACVKQDGFESVKDAVGAAHKTPTSGK</sequence>
<comment type="catalytic activity">
    <reaction evidence="15 16">
        <text>(S)-dihydroorotate + a quinone = orotate + a quinol</text>
        <dbReference type="Rhea" id="RHEA:30187"/>
        <dbReference type="ChEBI" id="CHEBI:24646"/>
        <dbReference type="ChEBI" id="CHEBI:30839"/>
        <dbReference type="ChEBI" id="CHEBI:30864"/>
        <dbReference type="ChEBI" id="CHEBI:132124"/>
        <dbReference type="EC" id="1.3.5.2"/>
    </reaction>
</comment>
<protein>
    <recommendedName>
        <fullName evidence="5 16">Dihydroorotate dehydrogenase (quinone), mitochondrial</fullName>
        <shortName evidence="16">DHOdehase</shortName>
        <ecNumber evidence="4 16">1.3.5.2</ecNumber>
    </recommendedName>
</protein>
<evidence type="ECO:0000256" key="10">
    <source>
        <dbReference type="ARBA" id="ARBA00022946"/>
    </source>
</evidence>
<gene>
    <name evidence="19" type="primary">Aste57867_13326</name>
    <name evidence="18" type="ORF">As57867_013277</name>
    <name evidence="19" type="ORF">ASTE57867_13326</name>
</gene>
<dbReference type="GO" id="GO:0106430">
    <property type="term" value="F:dihydroorotate dehydrogenase (quinone) activity"/>
    <property type="evidence" value="ECO:0007669"/>
    <property type="project" value="UniProtKB-EC"/>
</dbReference>
<reference evidence="19 20" key="1">
    <citation type="submission" date="2019-03" db="EMBL/GenBank/DDBJ databases">
        <authorList>
            <person name="Gaulin E."/>
            <person name="Dumas B."/>
        </authorList>
    </citation>
    <scope>NUCLEOTIDE SEQUENCE [LARGE SCALE GENOMIC DNA]</scope>
    <source>
        <strain evidence="19">CBS 568.67</strain>
    </source>
</reference>
<evidence type="ECO:0000256" key="15">
    <source>
        <dbReference type="ARBA" id="ARBA00048639"/>
    </source>
</evidence>
<proteinExistence type="inferred from homology"/>
<dbReference type="PROSITE" id="PS00911">
    <property type="entry name" value="DHODEHASE_1"/>
    <property type="match status" value="1"/>
</dbReference>
<evidence type="ECO:0000259" key="17">
    <source>
        <dbReference type="Pfam" id="PF01180"/>
    </source>
</evidence>
<evidence type="ECO:0000256" key="13">
    <source>
        <dbReference type="ARBA" id="ARBA00023128"/>
    </source>
</evidence>
<dbReference type="InterPro" id="IPR005720">
    <property type="entry name" value="Dihydroorotate_DH_cat"/>
</dbReference>
<dbReference type="GO" id="GO:0044205">
    <property type="term" value="P:'de novo' UMP biosynthetic process"/>
    <property type="evidence" value="ECO:0007669"/>
    <property type="project" value="UniProtKB-UniPathway"/>
</dbReference>